<dbReference type="Proteomes" id="UP001241110">
    <property type="component" value="Unassembled WGS sequence"/>
</dbReference>
<dbReference type="Gene3D" id="1.10.760.10">
    <property type="entry name" value="Cytochrome c-like domain"/>
    <property type="match status" value="3"/>
</dbReference>
<sequence>MRHFSFPGIFSLCCATLLTACKLYYPVEQINYKPVQVSITEGKRLTMLLCGPCHYNASTKDYSGKKLEDSPGMLGHIYASNITKDPEAGIGSYAASELAYLIRTGISRTGKLMPYMKRPNISDEDLNTIIAYLQSDDTLVKASARNPGKTKYTPIGRFGISMSKPLPYPTQASMKLSANKISRGRYLVDNLACFHCHSKSYPSLNIAEPEKSKGYMGGGNRMKGADNKTIQSPNLTFHATGIANWTEEDLRKALQEGISKNNQALAFPMPLYSELTKDEVSSIYAYLKSIPPIDNNVKRKDTNLRDGYSGKELYTNYSCKSCHGTDGKSPFDLTQAFNKYDNETLKKYIQNPKAFGNTQMPAFENIIPEEQYPVLIQYLKMLGQSHAPE</sequence>
<evidence type="ECO:0000313" key="6">
    <source>
        <dbReference type="EMBL" id="MDJ1485418.1"/>
    </source>
</evidence>
<dbReference type="GO" id="GO:0046872">
    <property type="term" value="F:metal ion binding"/>
    <property type="evidence" value="ECO:0007669"/>
    <property type="project" value="UniProtKB-KW"/>
</dbReference>
<gene>
    <name evidence="6" type="ORF">QNI16_33315</name>
</gene>
<dbReference type="PANTHER" id="PTHR35008:SF8">
    <property type="entry name" value="ALCOHOL DEHYDROGENASE CYTOCHROME C SUBUNIT"/>
    <property type="match status" value="1"/>
</dbReference>
<keyword evidence="3 4" id="KW-0408">Iron</keyword>
<dbReference type="Pfam" id="PF13442">
    <property type="entry name" value="Cytochrome_CBB3"/>
    <property type="match status" value="1"/>
</dbReference>
<dbReference type="RefSeq" id="WP_313987956.1">
    <property type="nucleotide sequence ID" value="NZ_JASJOS010000020.1"/>
</dbReference>
<evidence type="ECO:0000256" key="3">
    <source>
        <dbReference type="ARBA" id="ARBA00023004"/>
    </source>
</evidence>
<evidence type="ECO:0000256" key="4">
    <source>
        <dbReference type="PROSITE-ProRule" id="PRU00433"/>
    </source>
</evidence>
<reference evidence="6" key="1">
    <citation type="submission" date="2023-05" db="EMBL/GenBank/DDBJ databases">
        <authorList>
            <person name="Zhang X."/>
        </authorList>
    </citation>
    <scope>NUCLEOTIDE SEQUENCE</scope>
    <source>
        <strain evidence="6">YF14B1</strain>
    </source>
</reference>
<protein>
    <submittedName>
        <fullName evidence="6">C-type cytochrome</fullName>
    </submittedName>
</protein>
<dbReference type="Pfam" id="PF00034">
    <property type="entry name" value="Cytochrom_C"/>
    <property type="match status" value="1"/>
</dbReference>
<dbReference type="PROSITE" id="PS51007">
    <property type="entry name" value="CYTC"/>
    <property type="match status" value="3"/>
</dbReference>
<comment type="caution">
    <text evidence="6">The sequence shown here is derived from an EMBL/GenBank/DDBJ whole genome shotgun (WGS) entry which is preliminary data.</text>
</comment>
<feature type="domain" description="Cytochrome c" evidence="5">
    <location>
        <begin position="305"/>
        <end position="383"/>
    </location>
</feature>
<dbReference type="SUPFAM" id="SSF46626">
    <property type="entry name" value="Cytochrome c"/>
    <property type="match status" value="3"/>
</dbReference>
<dbReference type="InterPro" id="IPR036909">
    <property type="entry name" value="Cyt_c-like_dom_sf"/>
</dbReference>
<dbReference type="PROSITE" id="PS51257">
    <property type="entry name" value="PROKAR_LIPOPROTEIN"/>
    <property type="match status" value="1"/>
</dbReference>
<organism evidence="6 7">
    <name type="scientific">Xanthocytophaga flava</name>
    <dbReference type="NCBI Taxonomy" id="3048013"/>
    <lineage>
        <taxon>Bacteria</taxon>
        <taxon>Pseudomonadati</taxon>
        <taxon>Bacteroidota</taxon>
        <taxon>Cytophagia</taxon>
        <taxon>Cytophagales</taxon>
        <taxon>Rhodocytophagaceae</taxon>
        <taxon>Xanthocytophaga</taxon>
    </lineage>
</organism>
<accession>A0AAE3UCF1</accession>
<feature type="domain" description="Cytochrome c" evidence="5">
    <location>
        <begin position="37"/>
        <end position="137"/>
    </location>
</feature>
<keyword evidence="1 4" id="KW-0349">Heme</keyword>
<evidence type="ECO:0000256" key="2">
    <source>
        <dbReference type="ARBA" id="ARBA00022723"/>
    </source>
</evidence>
<feature type="domain" description="Cytochrome c" evidence="5">
    <location>
        <begin position="179"/>
        <end position="291"/>
    </location>
</feature>
<dbReference type="GO" id="GO:0020037">
    <property type="term" value="F:heme binding"/>
    <property type="evidence" value="ECO:0007669"/>
    <property type="project" value="InterPro"/>
</dbReference>
<dbReference type="InterPro" id="IPR051459">
    <property type="entry name" value="Cytochrome_c-type_DH"/>
</dbReference>
<evidence type="ECO:0000256" key="1">
    <source>
        <dbReference type="ARBA" id="ARBA00022617"/>
    </source>
</evidence>
<dbReference type="GO" id="GO:0009055">
    <property type="term" value="F:electron transfer activity"/>
    <property type="evidence" value="ECO:0007669"/>
    <property type="project" value="InterPro"/>
</dbReference>
<dbReference type="EMBL" id="JASJOS010000020">
    <property type="protein sequence ID" value="MDJ1485418.1"/>
    <property type="molecule type" value="Genomic_DNA"/>
</dbReference>
<evidence type="ECO:0000259" key="5">
    <source>
        <dbReference type="PROSITE" id="PS51007"/>
    </source>
</evidence>
<dbReference type="PANTHER" id="PTHR35008">
    <property type="entry name" value="BLL4482 PROTEIN-RELATED"/>
    <property type="match status" value="1"/>
</dbReference>
<dbReference type="InterPro" id="IPR009056">
    <property type="entry name" value="Cyt_c-like_dom"/>
</dbReference>
<proteinExistence type="predicted"/>
<evidence type="ECO:0000313" key="7">
    <source>
        <dbReference type="Proteomes" id="UP001241110"/>
    </source>
</evidence>
<keyword evidence="2 4" id="KW-0479">Metal-binding</keyword>
<name>A0AAE3UCF1_9BACT</name>
<dbReference type="AlphaFoldDB" id="A0AAE3UCF1"/>